<keyword evidence="2 11" id="KW-0547">Nucleotide-binding</keyword>
<evidence type="ECO:0000256" key="2">
    <source>
        <dbReference type="ARBA" id="ARBA00022741"/>
    </source>
</evidence>
<keyword evidence="7" id="KW-0413">Isomerase</keyword>
<dbReference type="InterPro" id="IPR013986">
    <property type="entry name" value="DExx_box_DNA_helicase_dom_sf"/>
</dbReference>
<dbReference type="GO" id="GO:0005524">
    <property type="term" value="F:ATP binding"/>
    <property type="evidence" value="ECO:0007669"/>
    <property type="project" value="UniProtKB-UniRule"/>
</dbReference>
<dbReference type="PATRIC" id="fig|1212765.3.peg.213"/>
<accession>I7BIW5</accession>
<comment type="catalytic activity">
    <reaction evidence="8">
        <text>Couples ATP hydrolysis with the unwinding of duplex DNA by translocating in the 3'-5' direction.</text>
        <dbReference type="EC" id="5.6.2.4"/>
    </reaction>
</comment>
<dbReference type="EC" id="5.6.2.4" evidence="9"/>
<evidence type="ECO:0000256" key="7">
    <source>
        <dbReference type="ARBA" id="ARBA00023235"/>
    </source>
</evidence>
<evidence type="ECO:0000313" key="13">
    <source>
        <dbReference type="EMBL" id="AFO51768.1"/>
    </source>
</evidence>
<evidence type="ECO:0000256" key="9">
    <source>
        <dbReference type="ARBA" id="ARBA00034808"/>
    </source>
</evidence>
<dbReference type="InterPro" id="IPR027417">
    <property type="entry name" value="P-loop_NTPase"/>
</dbReference>
<dbReference type="STRING" id="1212765.MHLP_00940"/>
<evidence type="ECO:0000256" key="4">
    <source>
        <dbReference type="ARBA" id="ARBA00022806"/>
    </source>
</evidence>
<dbReference type="Pfam" id="PF00580">
    <property type="entry name" value="UvrD-helicase"/>
    <property type="match status" value="1"/>
</dbReference>
<evidence type="ECO:0000256" key="8">
    <source>
        <dbReference type="ARBA" id="ARBA00034617"/>
    </source>
</evidence>
<dbReference type="GO" id="GO:0003677">
    <property type="term" value="F:DNA binding"/>
    <property type="evidence" value="ECO:0007669"/>
    <property type="project" value="UniProtKB-KW"/>
</dbReference>
<sequence length="746" mass="86530">MLRRLFFSGLFLRKRKKSSCDWTPSPEQKEIISYRGNTHVGVLAGPGSGKTFVIMKRIEHYLKEEGILPKQLLISTFTNRAIAEIDHRIKKMVGDSSIEFEYSGTLHSICKKLLEEELTKELKEVSAREVQKVPLYMLSTKQKKDLIKSEVSYWLRQAVKGKKVKEEVTNQIIELIERELEDGLVRRKVDNYLAGEGEKRFNLSEDSYDCWYQESLWEDMQNLLRKHELLLCSNEIKDIPRLVLETYQTHLKDQDYFDFADLLIFTHKILDTFPFKKAELSARFKKILVDEFQDVNELQLLILLQLSHNNKNLFCVGDPNQSIYGFQGACPNIFKKFKDEIDETIKFFQLSRNYRSTGKIVRASKSLIDQNSRELEYLRLEEINTKNPEGEALEVLTGSATGATAVPVALLRKIDDYCASKSIARFEVAVLARTKYELANLIAESWNRGKKFIFFQLAEDMGKSDAHCFFICILSTLFKRSSFSYSFIAFYFCSQRKLPEYLTKSVVDCFAEEPSKNLRELIRESEEKDEDPAYLKSLRELDEMLEQLEGYKLSPDFDQAFFETMTFSDPKAVEGFLRNILKLKICRLLFSSRTEMIESIIYVYQRFRGIAGINTSIRFKDFLELLWAHSHLLKVGKSPDEYVNFSTIHGVKGCEFNCVFVLNLFEGRLPFFKAKQPKDIEEERRIFYVAITRAKEKVGLVLDMSYFADSKKKKQPWTVNGAADSRFLAELVSKGYEGDLSLGNLN</sequence>
<dbReference type="EMBL" id="CP003731">
    <property type="protein sequence ID" value="AFO51768.1"/>
    <property type="molecule type" value="Genomic_DNA"/>
</dbReference>
<feature type="domain" description="UvrD-like helicase ATP-binding" evidence="12">
    <location>
        <begin position="23"/>
        <end position="357"/>
    </location>
</feature>
<dbReference type="Gene3D" id="1.10.10.160">
    <property type="match status" value="1"/>
</dbReference>
<keyword evidence="14" id="KW-1185">Reference proteome</keyword>
<keyword evidence="3 11" id="KW-0378">Hydrolase</keyword>
<evidence type="ECO:0000313" key="14">
    <source>
        <dbReference type="Proteomes" id="UP000006502"/>
    </source>
</evidence>
<dbReference type="PANTHER" id="PTHR11070">
    <property type="entry name" value="UVRD / RECB / PCRA DNA HELICASE FAMILY MEMBER"/>
    <property type="match status" value="1"/>
</dbReference>
<keyword evidence="6" id="KW-0238">DNA-binding</keyword>
<evidence type="ECO:0000256" key="3">
    <source>
        <dbReference type="ARBA" id="ARBA00022801"/>
    </source>
</evidence>
<organism evidence="13 14">
    <name type="scientific">Mycoplasma haematolamae (strain Purdue)</name>
    <dbReference type="NCBI Taxonomy" id="1212765"/>
    <lineage>
        <taxon>Bacteria</taxon>
        <taxon>Bacillati</taxon>
        <taxon>Mycoplasmatota</taxon>
        <taxon>Mollicutes</taxon>
        <taxon>Mycoplasmataceae</taxon>
        <taxon>Mycoplasma</taxon>
    </lineage>
</organism>
<evidence type="ECO:0000256" key="11">
    <source>
        <dbReference type="PROSITE-ProRule" id="PRU00560"/>
    </source>
</evidence>
<proteinExistence type="inferred from homology"/>
<evidence type="ECO:0000256" key="5">
    <source>
        <dbReference type="ARBA" id="ARBA00022840"/>
    </source>
</evidence>
<dbReference type="SUPFAM" id="SSF52540">
    <property type="entry name" value="P-loop containing nucleoside triphosphate hydrolases"/>
    <property type="match status" value="1"/>
</dbReference>
<dbReference type="InterPro" id="IPR014017">
    <property type="entry name" value="DNA_helicase_UvrD-like_C"/>
</dbReference>
<gene>
    <name evidence="13" type="ordered locus">MHLP_00940</name>
</gene>
<comment type="similarity">
    <text evidence="1">Belongs to the helicase family. UvrD subfamily.</text>
</comment>
<keyword evidence="4 11" id="KW-0347">Helicase</keyword>
<dbReference type="PANTHER" id="PTHR11070:SF2">
    <property type="entry name" value="ATP-DEPENDENT DNA HELICASE SRS2"/>
    <property type="match status" value="1"/>
</dbReference>
<dbReference type="PROSITE" id="PS51198">
    <property type="entry name" value="UVRD_HELICASE_ATP_BIND"/>
    <property type="match status" value="1"/>
</dbReference>
<dbReference type="Gene3D" id="1.10.486.10">
    <property type="entry name" value="PCRA, domain 4"/>
    <property type="match status" value="1"/>
</dbReference>
<evidence type="ECO:0000256" key="1">
    <source>
        <dbReference type="ARBA" id="ARBA00009922"/>
    </source>
</evidence>
<dbReference type="Proteomes" id="UP000006502">
    <property type="component" value="Chromosome"/>
</dbReference>
<evidence type="ECO:0000256" key="10">
    <source>
        <dbReference type="ARBA" id="ARBA00048988"/>
    </source>
</evidence>
<dbReference type="GO" id="GO:0043138">
    <property type="term" value="F:3'-5' DNA helicase activity"/>
    <property type="evidence" value="ECO:0007669"/>
    <property type="project" value="UniProtKB-EC"/>
</dbReference>
<dbReference type="KEGG" id="mhl:MHLP_00940"/>
<evidence type="ECO:0000259" key="12">
    <source>
        <dbReference type="PROSITE" id="PS51198"/>
    </source>
</evidence>
<dbReference type="AlphaFoldDB" id="I7BIW5"/>
<dbReference type="InterPro" id="IPR014016">
    <property type="entry name" value="UvrD-like_ATP-bd"/>
</dbReference>
<dbReference type="OrthoDB" id="9810135at2"/>
<dbReference type="GO" id="GO:0000725">
    <property type="term" value="P:recombinational repair"/>
    <property type="evidence" value="ECO:0007669"/>
    <property type="project" value="TreeGrafter"/>
</dbReference>
<name>I7BIW5_MYCHA</name>
<feature type="binding site" evidence="11">
    <location>
        <begin position="44"/>
        <end position="51"/>
    </location>
    <ligand>
        <name>ATP</name>
        <dbReference type="ChEBI" id="CHEBI:30616"/>
    </ligand>
</feature>
<dbReference type="InterPro" id="IPR000212">
    <property type="entry name" value="DNA_helicase_UvrD/REP"/>
</dbReference>
<dbReference type="GO" id="GO:0016887">
    <property type="term" value="F:ATP hydrolysis activity"/>
    <property type="evidence" value="ECO:0007669"/>
    <property type="project" value="RHEA"/>
</dbReference>
<dbReference type="Gene3D" id="3.40.50.300">
    <property type="entry name" value="P-loop containing nucleotide triphosphate hydrolases"/>
    <property type="match status" value="2"/>
</dbReference>
<protein>
    <recommendedName>
        <fullName evidence="9">DNA 3'-5' helicase</fullName>
        <ecNumber evidence="9">5.6.2.4</ecNumber>
    </recommendedName>
</protein>
<comment type="catalytic activity">
    <reaction evidence="10">
        <text>ATP + H2O = ADP + phosphate + H(+)</text>
        <dbReference type="Rhea" id="RHEA:13065"/>
        <dbReference type="ChEBI" id="CHEBI:15377"/>
        <dbReference type="ChEBI" id="CHEBI:15378"/>
        <dbReference type="ChEBI" id="CHEBI:30616"/>
        <dbReference type="ChEBI" id="CHEBI:43474"/>
        <dbReference type="ChEBI" id="CHEBI:456216"/>
        <dbReference type="EC" id="5.6.2.4"/>
    </reaction>
</comment>
<reference evidence="13 14" key="1">
    <citation type="journal article" date="2012" name="J. Bacteriol.">
        <title>Genome Sequence of "Candidatus Mycoplasma haemolamae" Strain Purdue, a Red Blood Cell Pathogen of Alpacas (Vicugna pacos) and Llamas (Lama glama).</title>
        <authorList>
            <person name="Guimaraes A.M."/>
            <person name="Toth B."/>
            <person name="Santos A.P."/>
            <person name="do Nascimento N.C."/>
            <person name="Kritchevsky J.E."/>
            <person name="Messick J.B."/>
        </authorList>
    </citation>
    <scope>NUCLEOTIDE SEQUENCE [LARGE SCALE GENOMIC DNA]</scope>
    <source>
        <strain evidence="13 14">Purdue</strain>
    </source>
</reference>
<dbReference type="CDD" id="cd17932">
    <property type="entry name" value="DEXQc_UvrD"/>
    <property type="match status" value="1"/>
</dbReference>
<dbReference type="HOGENOM" id="CLU_004585_6_3_14"/>
<keyword evidence="5 11" id="KW-0067">ATP-binding</keyword>
<dbReference type="Pfam" id="PF13361">
    <property type="entry name" value="UvrD_C"/>
    <property type="match status" value="1"/>
</dbReference>
<reference evidence="14" key="2">
    <citation type="submission" date="2012-07" db="EMBL/GenBank/DDBJ databases">
        <title>Complete genome sequence of 'Candidatus Mycoplasma haemolamae'.</title>
        <authorList>
            <person name="Guimaraes A.M.S."/>
            <person name="Toth B."/>
            <person name="Santos A.P."/>
            <person name="Nascimento N.C."/>
            <person name="Sojka J.E."/>
            <person name="Messick J.B."/>
        </authorList>
    </citation>
    <scope>NUCLEOTIDE SEQUENCE [LARGE SCALE GENOMIC DNA]</scope>
    <source>
        <strain evidence="14">Purdue</strain>
    </source>
</reference>
<evidence type="ECO:0000256" key="6">
    <source>
        <dbReference type="ARBA" id="ARBA00023125"/>
    </source>
</evidence>